<keyword evidence="2" id="KW-0472">Membrane</keyword>
<sequence>MAEQIDSSSESPETDETSPLKRDRVRRLLARRSASQTPLAPEARSTAVATASARSRPRTRTVHPVRSLLTVTAVAGLVATVAIPAFAASRGATAEAVTLQQVAAENAQNLVVASEATPEALARGGYSATTPEEINKTKAEEAAKKALAARLAAASVASSRSSSSSSMSMDVPASIAAAGSVVRPLPHFDNFGTPYAGHKGTDYMVARGTPIYAIADGVVVASSESGPGWGVYVKIAHNIGGRTVTSLYAHMGYGTRRVTVGETVSAGQLIGQVSDTGRAFGTHLHLEIYVGGSWVNAEGFLAANAG</sequence>
<dbReference type="InterPro" id="IPR011055">
    <property type="entry name" value="Dup_hybrid_motif"/>
</dbReference>
<dbReference type="PANTHER" id="PTHR21666">
    <property type="entry name" value="PEPTIDASE-RELATED"/>
    <property type="match status" value="1"/>
</dbReference>
<dbReference type="EMBL" id="VRSX01000008">
    <property type="protein sequence ID" value="TXK08355.1"/>
    <property type="molecule type" value="Genomic_DNA"/>
</dbReference>
<keyword evidence="5" id="KW-1185">Reference proteome</keyword>
<reference evidence="4 5" key="1">
    <citation type="submission" date="2019-08" db="EMBL/GenBank/DDBJ databases">
        <authorList>
            <person name="Dong K."/>
        </authorList>
    </citation>
    <scope>NUCLEOTIDE SEQUENCE [LARGE SCALE GENOMIC DNA]</scope>
    <source>
        <strain evidence="4 5">K-1</strain>
    </source>
</reference>
<accession>A0A5C8HRG6</accession>
<gene>
    <name evidence="4" type="ORF">FVP74_13980</name>
</gene>
<feature type="transmembrane region" description="Helical" evidence="2">
    <location>
        <begin position="68"/>
        <end position="87"/>
    </location>
</feature>
<keyword evidence="2" id="KW-0812">Transmembrane</keyword>
<feature type="domain" description="M23ase beta-sheet core" evidence="3">
    <location>
        <begin position="197"/>
        <end position="296"/>
    </location>
</feature>
<dbReference type="Proteomes" id="UP000321949">
    <property type="component" value="Unassembled WGS sequence"/>
</dbReference>
<keyword evidence="2" id="KW-1133">Transmembrane helix</keyword>
<dbReference type="InterPro" id="IPR050570">
    <property type="entry name" value="Cell_wall_metabolism_enzyme"/>
</dbReference>
<feature type="compositionally biased region" description="Low complexity" evidence="1">
    <location>
        <begin position="1"/>
        <end position="11"/>
    </location>
</feature>
<proteinExistence type="predicted"/>
<evidence type="ECO:0000313" key="5">
    <source>
        <dbReference type="Proteomes" id="UP000321949"/>
    </source>
</evidence>
<feature type="region of interest" description="Disordered" evidence="1">
    <location>
        <begin position="1"/>
        <end position="61"/>
    </location>
</feature>
<evidence type="ECO:0000259" key="3">
    <source>
        <dbReference type="Pfam" id="PF01551"/>
    </source>
</evidence>
<dbReference type="GO" id="GO:0004222">
    <property type="term" value="F:metalloendopeptidase activity"/>
    <property type="evidence" value="ECO:0007669"/>
    <property type="project" value="TreeGrafter"/>
</dbReference>
<dbReference type="PANTHER" id="PTHR21666:SF270">
    <property type="entry name" value="MUREIN HYDROLASE ACTIVATOR ENVC"/>
    <property type="match status" value="1"/>
</dbReference>
<dbReference type="InterPro" id="IPR016047">
    <property type="entry name" value="M23ase_b-sheet_dom"/>
</dbReference>
<organism evidence="4 5">
    <name type="scientific">Microbacterium saccharophilum</name>
    <dbReference type="NCBI Taxonomy" id="1213358"/>
    <lineage>
        <taxon>Bacteria</taxon>
        <taxon>Bacillati</taxon>
        <taxon>Actinomycetota</taxon>
        <taxon>Actinomycetes</taxon>
        <taxon>Micrococcales</taxon>
        <taxon>Microbacteriaceae</taxon>
        <taxon>Microbacterium</taxon>
    </lineage>
</organism>
<protein>
    <submittedName>
        <fullName evidence="4">M23 family metallopeptidase</fullName>
    </submittedName>
</protein>
<dbReference type="AlphaFoldDB" id="A0A5C8HRG6"/>
<dbReference type="Gene3D" id="2.70.70.10">
    <property type="entry name" value="Glucose Permease (Domain IIA)"/>
    <property type="match status" value="1"/>
</dbReference>
<comment type="caution">
    <text evidence="4">The sequence shown here is derived from an EMBL/GenBank/DDBJ whole genome shotgun (WGS) entry which is preliminary data.</text>
</comment>
<evidence type="ECO:0000256" key="1">
    <source>
        <dbReference type="SAM" id="MobiDB-lite"/>
    </source>
</evidence>
<name>A0A5C8HRG6_9MICO</name>
<dbReference type="Pfam" id="PF01551">
    <property type="entry name" value="Peptidase_M23"/>
    <property type="match status" value="1"/>
</dbReference>
<evidence type="ECO:0000313" key="4">
    <source>
        <dbReference type="EMBL" id="TXK08355.1"/>
    </source>
</evidence>
<dbReference type="OrthoDB" id="1099523at2"/>
<feature type="compositionally biased region" description="Low complexity" evidence="1">
    <location>
        <begin position="43"/>
        <end position="54"/>
    </location>
</feature>
<evidence type="ECO:0000256" key="2">
    <source>
        <dbReference type="SAM" id="Phobius"/>
    </source>
</evidence>
<dbReference type="SUPFAM" id="SSF51261">
    <property type="entry name" value="Duplicated hybrid motif"/>
    <property type="match status" value="1"/>
</dbReference>
<dbReference type="CDD" id="cd12797">
    <property type="entry name" value="M23_peptidase"/>
    <property type="match status" value="1"/>
</dbReference>